<proteinExistence type="predicted"/>
<evidence type="ECO:0000313" key="1">
    <source>
        <dbReference type="EMBL" id="QFZ28409.1"/>
    </source>
</evidence>
<dbReference type="Proteomes" id="UP000326582">
    <property type="component" value="Chromosome 4"/>
</dbReference>
<dbReference type="EMBL" id="CP038487">
    <property type="protein sequence ID" value="QFZ28409.1"/>
    <property type="molecule type" value="Genomic_DNA"/>
</dbReference>
<keyword evidence="2" id="KW-1185">Reference proteome</keyword>
<name>A0ACD0WLG2_CLALS</name>
<accession>A0ACD0WLG2</accession>
<reference evidence="2" key="1">
    <citation type="journal article" date="2019" name="MBio">
        <title>Comparative genomics for the elucidation of multidrug resistance (MDR) in Candida lusitaniae.</title>
        <authorList>
            <person name="Kannan A."/>
            <person name="Asner S.A."/>
            <person name="Trachsel E."/>
            <person name="Kelly S."/>
            <person name="Parker J."/>
            <person name="Sanglard D."/>
        </authorList>
    </citation>
    <scope>NUCLEOTIDE SEQUENCE [LARGE SCALE GENOMIC DNA]</scope>
    <source>
        <strain evidence="2">P1</strain>
    </source>
</reference>
<protein>
    <submittedName>
        <fullName evidence="1">Uncharacterized protein</fullName>
    </submittedName>
</protein>
<sequence>MKNWVHKSAPPSLSPNSNIENSLSLIPLAKIIFAIVMPPRITSIELKQKRISTGNTVHIDENTQSLMNHADPCRIIRRGKFRGLHDTRADHCISYTCRSRHFPRCRFCLSVPYVSSALTREIHLLKQPLAHSKSQSACVLKRYHPVEIEPYVIGKEANSLLEHRIERMVRSSTLSKAREHINRFTIKMRGVAFEREPSYHDHVHNR</sequence>
<gene>
    <name evidence="1" type="ORF">EJF14_40448</name>
</gene>
<organism evidence="1 2">
    <name type="scientific">Clavispora lusitaniae</name>
    <name type="common">Candida lusitaniae</name>
    <dbReference type="NCBI Taxonomy" id="36911"/>
    <lineage>
        <taxon>Eukaryota</taxon>
        <taxon>Fungi</taxon>
        <taxon>Dikarya</taxon>
        <taxon>Ascomycota</taxon>
        <taxon>Saccharomycotina</taxon>
        <taxon>Pichiomycetes</taxon>
        <taxon>Metschnikowiaceae</taxon>
        <taxon>Clavispora</taxon>
    </lineage>
</organism>
<evidence type="ECO:0000313" key="2">
    <source>
        <dbReference type="Proteomes" id="UP000326582"/>
    </source>
</evidence>